<dbReference type="Proteomes" id="UP000034894">
    <property type="component" value="Unassembled WGS sequence"/>
</dbReference>
<comment type="subcellular location">
    <subcellularLocation>
        <location evidence="1">Cell membrane</location>
        <topology evidence="1">Multi-pass membrane protein</topology>
    </subcellularLocation>
</comment>
<keyword evidence="7 8" id="KW-0472">Membrane</keyword>
<evidence type="ECO:0000256" key="8">
    <source>
        <dbReference type="SAM" id="Phobius"/>
    </source>
</evidence>
<evidence type="ECO:0000256" key="1">
    <source>
        <dbReference type="ARBA" id="ARBA00004651"/>
    </source>
</evidence>
<evidence type="ECO:0000256" key="7">
    <source>
        <dbReference type="ARBA" id="ARBA00023136"/>
    </source>
</evidence>
<sequence>MIILAFSLRYFQLATYPATLYGDEQAFAWNAYNILKTGADEYGTKIPLEFRSFDDYKSPLPVYLLVPLFKFLGMNAYSIRLPVVIFSTATVPVFYFLVKIFLKRKTALIAVFLTAVSSWHIHLSRGYFEATISLFFMIAGFYYLVRRENSKSIILSAGFLALSAYSYFTPRILLPVLLPLTAVYLNYYKKGSWKKTVRVFLLTALMVSPLVISVFSGYGLSRFQKLSVGFSQSVAESVKKERRTSLLPDFIKPVLHNKYQTRIKMTLDYYLEQLSPNFLFIYGDNSLRYFLGGRGMLYLWEYPFLIAGLYYLFRQKRFVFWFFLIWLLLAPLPASLVGKPFAVRSITMLPPLYVFIAAGIHFFFRRFAKISLTGTMVLSFTAALFMVFYLMRYYLEYPVYAATWWGWENKAALDYAAAKQEDYERIFISDFYSGSALAYAVYNSVDPDSYRLAKAEPVTLSDGRHFLKIGKYYFGSLDLNNKRLEEKVIPDKSLYIGRPEEPAGEDEILASDDGRLIFVVHDTLKKDCYIEKRKAC</sequence>
<keyword evidence="4 9" id="KW-0808">Transferase</keyword>
<dbReference type="InterPro" id="IPR050297">
    <property type="entry name" value="LipidA_mod_glycosyltrf_83"/>
</dbReference>
<protein>
    <submittedName>
        <fullName evidence="9">PMT family glycosyltransferase, 4-amino-4-deoxy-L-arabinose transferase</fullName>
    </submittedName>
</protein>
<reference evidence="9 10" key="1">
    <citation type="journal article" date="2015" name="Nature">
        <title>rRNA introns, odd ribosomes, and small enigmatic genomes across a large radiation of phyla.</title>
        <authorList>
            <person name="Brown C.T."/>
            <person name="Hug L.A."/>
            <person name="Thomas B.C."/>
            <person name="Sharon I."/>
            <person name="Castelle C.J."/>
            <person name="Singh A."/>
            <person name="Wilkins M.J."/>
            <person name="Williams K.H."/>
            <person name="Banfield J.F."/>
        </authorList>
    </citation>
    <scope>NUCLEOTIDE SEQUENCE [LARGE SCALE GENOMIC DNA]</scope>
</reference>
<feature type="transmembrane region" description="Helical" evidence="8">
    <location>
        <begin position="319"/>
        <end position="338"/>
    </location>
</feature>
<keyword evidence="5 8" id="KW-0812">Transmembrane</keyword>
<accession>A0A0G1DLZ1</accession>
<keyword evidence="6 8" id="KW-1133">Transmembrane helix</keyword>
<dbReference type="GO" id="GO:0016763">
    <property type="term" value="F:pentosyltransferase activity"/>
    <property type="evidence" value="ECO:0007669"/>
    <property type="project" value="TreeGrafter"/>
</dbReference>
<organism evidence="9 10">
    <name type="scientific">Candidatus Gottesmanbacteria bacterium GW2011_GWA2_43_14</name>
    <dbReference type="NCBI Taxonomy" id="1618443"/>
    <lineage>
        <taxon>Bacteria</taxon>
        <taxon>Candidatus Gottesmaniibacteriota</taxon>
    </lineage>
</organism>
<name>A0A0G1DLZ1_9BACT</name>
<feature type="transmembrane region" description="Helical" evidence="8">
    <location>
        <begin position="77"/>
        <end position="98"/>
    </location>
</feature>
<gene>
    <name evidence="9" type="ORF">UV73_C0001G0160</name>
</gene>
<dbReference type="EMBL" id="LCFP01000001">
    <property type="protein sequence ID" value="KKS98639.1"/>
    <property type="molecule type" value="Genomic_DNA"/>
</dbReference>
<dbReference type="AlphaFoldDB" id="A0A0G1DLZ1"/>
<evidence type="ECO:0000256" key="2">
    <source>
        <dbReference type="ARBA" id="ARBA00022475"/>
    </source>
</evidence>
<evidence type="ECO:0000313" key="9">
    <source>
        <dbReference type="EMBL" id="KKS98639.1"/>
    </source>
</evidence>
<evidence type="ECO:0000256" key="5">
    <source>
        <dbReference type="ARBA" id="ARBA00022692"/>
    </source>
</evidence>
<feature type="transmembrane region" description="Helical" evidence="8">
    <location>
        <begin position="127"/>
        <end position="145"/>
    </location>
</feature>
<feature type="transmembrane region" description="Helical" evidence="8">
    <location>
        <begin position="295"/>
        <end position="313"/>
    </location>
</feature>
<keyword evidence="2" id="KW-1003">Cell membrane</keyword>
<dbReference type="GO" id="GO:0005886">
    <property type="term" value="C:plasma membrane"/>
    <property type="evidence" value="ECO:0007669"/>
    <property type="project" value="UniProtKB-SubCell"/>
</dbReference>
<dbReference type="GO" id="GO:0009103">
    <property type="term" value="P:lipopolysaccharide biosynthetic process"/>
    <property type="evidence" value="ECO:0007669"/>
    <property type="project" value="UniProtKB-ARBA"/>
</dbReference>
<feature type="transmembrane region" description="Helical" evidence="8">
    <location>
        <begin position="199"/>
        <end position="220"/>
    </location>
</feature>
<proteinExistence type="predicted"/>
<dbReference type="STRING" id="1618443.UV73_C0001G0160"/>
<dbReference type="PANTHER" id="PTHR33908:SF11">
    <property type="entry name" value="MEMBRANE PROTEIN"/>
    <property type="match status" value="1"/>
</dbReference>
<keyword evidence="3" id="KW-0328">Glycosyltransferase</keyword>
<feature type="transmembrane region" description="Helical" evidence="8">
    <location>
        <begin position="370"/>
        <end position="391"/>
    </location>
</feature>
<evidence type="ECO:0000256" key="3">
    <source>
        <dbReference type="ARBA" id="ARBA00022676"/>
    </source>
</evidence>
<dbReference type="PANTHER" id="PTHR33908">
    <property type="entry name" value="MANNOSYLTRANSFERASE YKCB-RELATED"/>
    <property type="match status" value="1"/>
</dbReference>
<feature type="transmembrane region" description="Helical" evidence="8">
    <location>
        <begin position="157"/>
        <end position="187"/>
    </location>
</feature>
<feature type="transmembrane region" description="Helical" evidence="8">
    <location>
        <begin position="345"/>
        <end position="364"/>
    </location>
</feature>
<comment type="caution">
    <text evidence="9">The sequence shown here is derived from an EMBL/GenBank/DDBJ whole genome shotgun (WGS) entry which is preliminary data.</text>
</comment>
<evidence type="ECO:0000256" key="6">
    <source>
        <dbReference type="ARBA" id="ARBA00022989"/>
    </source>
</evidence>
<evidence type="ECO:0000256" key="4">
    <source>
        <dbReference type="ARBA" id="ARBA00022679"/>
    </source>
</evidence>
<evidence type="ECO:0000313" key="10">
    <source>
        <dbReference type="Proteomes" id="UP000034894"/>
    </source>
</evidence>